<dbReference type="OrthoDB" id="9782003at2"/>
<reference evidence="13" key="2">
    <citation type="submission" date="2012-10" db="EMBL/GenBank/DDBJ databases">
        <title>Improved high-quality draft of Thermaerobacter subterraneus C21, DSM 13965.</title>
        <authorList>
            <consortium name="DOE Joint Genome Institute"/>
            <person name="Eisen J."/>
            <person name="Huntemann M."/>
            <person name="Wei C.-L."/>
            <person name="Han J."/>
            <person name="Detter J.C."/>
            <person name="Han C."/>
            <person name="Tapia R."/>
            <person name="Chen A."/>
            <person name="Kyrpides N."/>
            <person name="Mavromatis K."/>
            <person name="Markowitz V."/>
            <person name="Szeto E."/>
            <person name="Ivanova N."/>
            <person name="Mikhailova N."/>
            <person name="Ovchinnikova G."/>
            <person name="Pagani I."/>
            <person name="Pati A."/>
            <person name="Goodwin L."/>
            <person name="Nordberg H.P."/>
            <person name="Cantor M.N."/>
            <person name="Hua S.X."/>
            <person name="Woyke T."/>
            <person name="Eisen J."/>
            <person name="Klenk H.-P."/>
        </authorList>
    </citation>
    <scope>NUCLEOTIDE SEQUENCE [LARGE SCALE GENOMIC DNA]</scope>
    <source>
        <strain evidence="13">DSM 13965</strain>
    </source>
</reference>
<dbReference type="HOGENOM" id="CLU_025778_1_3_9"/>
<comment type="similarity">
    <text evidence="3 11">Belongs to the peptidase M50B family.</text>
</comment>
<reference evidence="13" key="1">
    <citation type="submission" date="2010-10" db="EMBL/GenBank/DDBJ databases">
        <authorList>
            <consortium name="US DOE Joint Genome Institute (JGI-PGF)"/>
            <person name="Lucas S."/>
            <person name="Copeland A."/>
            <person name="Lapidus A."/>
            <person name="Bruce D."/>
            <person name="Goodwin L."/>
            <person name="Pitluck S."/>
            <person name="Kyrpides N."/>
            <person name="Mavromatis K."/>
            <person name="Detter J.C."/>
            <person name="Han C."/>
            <person name="Land M."/>
            <person name="Hauser L."/>
            <person name="Markowitz V."/>
            <person name="Cheng J.-F."/>
            <person name="Hugenholtz P."/>
            <person name="Woyke T."/>
            <person name="Wu D."/>
            <person name="Pukall R."/>
            <person name="Wahrenburg C."/>
            <person name="Brambilla E."/>
            <person name="Klenk H.-P."/>
            <person name="Eisen J.A."/>
        </authorList>
    </citation>
    <scope>NUCLEOTIDE SEQUENCE [LARGE SCALE GENOMIC DNA]</scope>
    <source>
        <strain evidence="13">DSM 13965</strain>
    </source>
</reference>
<evidence type="ECO:0000256" key="6">
    <source>
        <dbReference type="ARBA" id="ARBA00022801"/>
    </source>
</evidence>
<dbReference type="InterPro" id="IPR004387">
    <property type="entry name" value="Pept_M50_Zn"/>
</dbReference>
<comment type="caution">
    <text evidence="13">The sequence shown here is derived from an EMBL/GenBank/DDBJ whole genome shotgun (WGS) entry which is preliminary data.</text>
</comment>
<dbReference type="EC" id="3.4.24.-" evidence="11"/>
<sequence>MTVIWTIAVFALLIVIHELGHFWAAKRSGVLVHEFALGFGPRLAFVRRGETEYSLRLLPLGGFVRMAGMQPDEEGLEDVPPERRFLGRPLGDRVKIIAAGPLMNVALAIVLFALVFAVIGVPVARPVVGEVVPGYPAAEAGLQPGDRIVAIDGRPVESWDQVVAAIREAAGRPVQLTIQRQGRELAVQVTPRSDPRRPGTGVVGIRPLVETVRTGVVEAVSRGAQATWQVAAGFVTALVHMLTGRGGFDVIGPVGIGQQIGEAAQVGLSQVVLLAAILSANLALVNLLPVPALDGGRLVFLVVEAVRGRPVDPEQENLIHFVGFALLMLLAIVITYRDLLRLNAS</sequence>
<dbReference type="NCBIfam" id="TIGR00054">
    <property type="entry name" value="RIP metalloprotease RseP"/>
    <property type="match status" value="1"/>
</dbReference>
<dbReference type="SUPFAM" id="SSF50156">
    <property type="entry name" value="PDZ domain-like"/>
    <property type="match status" value="1"/>
</dbReference>
<evidence type="ECO:0000256" key="9">
    <source>
        <dbReference type="ARBA" id="ARBA00023049"/>
    </source>
</evidence>
<keyword evidence="9 11" id="KW-0482">Metalloprotease</keyword>
<dbReference type="GO" id="GO:0016020">
    <property type="term" value="C:membrane"/>
    <property type="evidence" value="ECO:0007669"/>
    <property type="project" value="UniProtKB-SubCell"/>
</dbReference>
<dbReference type="CDD" id="cd23081">
    <property type="entry name" value="cpPDZ_EcRseP-like"/>
    <property type="match status" value="1"/>
</dbReference>
<accession>K6PY56</accession>
<dbReference type="STRING" id="867903.ThesuDRAFT_00243"/>
<proteinExistence type="inferred from homology"/>
<evidence type="ECO:0000256" key="2">
    <source>
        <dbReference type="ARBA" id="ARBA00004141"/>
    </source>
</evidence>
<keyword evidence="7 11" id="KW-0862">Zinc</keyword>
<evidence type="ECO:0000256" key="5">
    <source>
        <dbReference type="ARBA" id="ARBA00022692"/>
    </source>
</evidence>
<evidence type="ECO:0000256" key="11">
    <source>
        <dbReference type="RuleBase" id="RU362031"/>
    </source>
</evidence>
<dbReference type="GO" id="GO:0004222">
    <property type="term" value="F:metalloendopeptidase activity"/>
    <property type="evidence" value="ECO:0007669"/>
    <property type="project" value="InterPro"/>
</dbReference>
<dbReference type="Pfam" id="PF02163">
    <property type="entry name" value="Peptidase_M50"/>
    <property type="match status" value="1"/>
</dbReference>
<evidence type="ECO:0000313" key="13">
    <source>
        <dbReference type="EMBL" id="EKP93648.1"/>
    </source>
</evidence>
<dbReference type="CDD" id="cd06163">
    <property type="entry name" value="S2P-M50_PDZ_RseP-like"/>
    <property type="match status" value="1"/>
</dbReference>
<evidence type="ECO:0000256" key="7">
    <source>
        <dbReference type="ARBA" id="ARBA00022833"/>
    </source>
</evidence>
<dbReference type="Gene3D" id="2.30.42.10">
    <property type="match status" value="1"/>
</dbReference>
<feature type="domain" description="PDZ" evidence="12">
    <location>
        <begin position="119"/>
        <end position="193"/>
    </location>
</feature>
<keyword evidence="6 11" id="KW-0378">Hydrolase</keyword>
<keyword evidence="4 13" id="KW-0645">Protease</keyword>
<dbReference type="PROSITE" id="PS50106">
    <property type="entry name" value="PDZ"/>
    <property type="match status" value="1"/>
</dbReference>
<evidence type="ECO:0000313" key="14">
    <source>
        <dbReference type="Proteomes" id="UP000005710"/>
    </source>
</evidence>
<organism evidence="13 14">
    <name type="scientific">Thermaerobacter subterraneus DSM 13965</name>
    <dbReference type="NCBI Taxonomy" id="867903"/>
    <lineage>
        <taxon>Bacteria</taxon>
        <taxon>Bacillati</taxon>
        <taxon>Bacillota</taxon>
        <taxon>Clostridia</taxon>
        <taxon>Eubacteriales</taxon>
        <taxon>Clostridiales Family XVII. Incertae Sedis</taxon>
        <taxon>Thermaerobacter</taxon>
    </lineage>
</organism>
<comment type="subcellular location">
    <subcellularLocation>
        <location evidence="2">Membrane</location>
        <topology evidence="2">Multi-pass membrane protein</topology>
    </subcellularLocation>
</comment>
<dbReference type="InterPro" id="IPR041489">
    <property type="entry name" value="PDZ_6"/>
</dbReference>
<evidence type="ECO:0000256" key="1">
    <source>
        <dbReference type="ARBA" id="ARBA00001947"/>
    </source>
</evidence>
<keyword evidence="10 11" id="KW-0472">Membrane</keyword>
<feature type="transmembrane region" description="Helical" evidence="11">
    <location>
        <begin position="318"/>
        <end position="336"/>
    </location>
</feature>
<keyword evidence="5 11" id="KW-0812">Transmembrane</keyword>
<dbReference type="InterPro" id="IPR036034">
    <property type="entry name" value="PDZ_sf"/>
</dbReference>
<evidence type="ECO:0000256" key="8">
    <source>
        <dbReference type="ARBA" id="ARBA00022989"/>
    </source>
</evidence>
<dbReference type="Proteomes" id="UP000005710">
    <property type="component" value="Unassembled WGS sequence"/>
</dbReference>
<dbReference type="AlphaFoldDB" id="K6PY56"/>
<feature type="transmembrane region" description="Helical" evidence="11">
    <location>
        <begin position="96"/>
        <end position="119"/>
    </location>
</feature>
<keyword evidence="14" id="KW-1185">Reference proteome</keyword>
<dbReference type="SMART" id="SM00228">
    <property type="entry name" value="PDZ"/>
    <property type="match status" value="1"/>
</dbReference>
<keyword evidence="11" id="KW-0479">Metal-binding</keyword>
<evidence type="ECO:0000256" key="3">
    <source>
        <dbReference type="ARBA" id="ARBA00007931"/>
    </source>
</evidence>
<protein>
    <recommendedName>
        <fullName evidence="11">Zinc metalloprotease</fullName>
        <ecNumber evidence="11">3.4.24.-</ecNumber>
    </recommendedName>
</protein>
<dbReference type="eggNOG" id="COG0750">
    <property type="taxonomic scope" value="Bacteria"/>
</dbReference>
<dbReference type="Pfam" id="PF17820">
    <property type="entry name" value="PDZ_6"/>
    <property type="match status" value="1"/>
</dbReference>
<gene>
    <name evidence="13" type="ORF">ThesuDRAFT_00243</name>
</gene>
<evidence type="ECO:0000256" key="10">
    <source>
        <dbReference type="ARBA" id="ARBA00023136"/>
    </source>
</evidence>
<dbReference type="PANTHER" id="PTHR42837">
    <property type="entry name" value="REGULATOR OF SIGMA-E PROTEASE RSEP"/>
    <property type="match status" value="1"/>
</dbReference>
<keyword evidence="8 11" id="KW-1133">Transmembrane helix</keyword>
<dbReference type="InterPro" id="IPR008915">
    <property type="entry name" value="Peptidase_M50"/>
</dbReference>
<dbReference type="PANTHER" id="PTHR42837:SF2">
    <property type="entry name" value="MEMBRANE METALLOPROTEASE ARASP2, CHLOROPLASTIC-RELATED"/>
    <property type="match status" value="1"/>
</dbReference>
<comment type="cofactor">
    <cofactor evidence="1 11">
        <name>Zn(2+)</name>
        <dbReference type="ChEBI" id="CHEBI:29105"/>
    </cofactor>
</comment>
<dbReference type="InterPro" id="IPR001478">
    <property type="entry name" value="PDZ"/>
</dbReference>
<name>K6PY56_9FIRM</name>
<dbReference type="GO" id="GO:0046872">
    <property type="term" value="F:metal ion binding"/>
    <property type="evidence" value="ECO:0007669"/>
    <property type="project" value="UniProtKB-KW"/>
</dbReference>
<evidence type="ECO:0000259" key="12">
    <source>
        <dbReference type="PROSITE" id="PS50106"/>
    </source>
</evidence>
<feature type="transmembrane region" description="Helical" evidence="11">
    <location>
        <begin position="271"/>
        <end position="292"/>
    </location>
</feature>
<dbReference type="EMBL" id="AENY02000005">
    <property type="protein sequence ID" value="EKP93648.1"/>
    <property type="molecule type" value="Genomic_DNA"/>
</dbReference>
<evidence type="ECO:0000256" key="4">
    <source>
        <dbReference type="ARBA" id="ARBA00022670"/>
    </source>
</evidence>
<dbReference type="GO" id="GO:0006508">
    <property type="term" value="P:proteolysis"/>
    <property type="evidence" value="ECO:0007669"/>
    <property type="project" value="UniProtKB-KW"/>
</dbReference>